<evidence type="ECO:0000256" key="1">
    <source>
        <dbReference type="SAM" id="SignalP"/>
    </source>
</evidence>
<gene>
    <name evidence="2" type="ORF">HNR32_002218</name>
</gene>
<sequence>MIKNITTIFLAVTIFLGILCIMPVHADAAKLDWHTTKVYYPMTENGLSHTLIIEGYFQNNTDKYINHINDITLTAYITGENGESDTVQGTFGNFDKMMSPWATSKHRFRIHRGSDKDIWPVAHWKVTRGHLSWQYGNAAG</sequence>
<reference evidence="2 3" key="1">
    <citation type="submission" date="2020-08" db="EMBL/GenBank/DDBJ databases">
        <title>Genomic Encyclopedia of Type Strains, Phase IV (KMG-IV): sequencing the most valuable type-strain genomes for metagenomic binning, comparative biology and taxonomic classification.</title>
        <authorList>
            <person name="Goeker M."/>
        </authorList>
    </citation>
    <scope>NUCLEOTIDE SEQUENCE [LARGE SCALE GENOMIC DNA]</scope>
    <source>
        <strain evidence="2 3">DSM 24661</strain>
    </source>
</reference>
<feature type="chain" id="PRO_5039593485" evidence="1">
    <location>
        <begin position="27"/>
        <end position="140"/>
    </location>
</feature>
<protein>
    <submittedName>
        <fullName evidence="2">Uncharacterized protein</fullName>
    </submittedName>
</protein>
<organism evidence="2 3">
    <name type="scientific">Pectinatus brassicae</name>
    <dbReference type="NCBI Taxonomy" id="862415"/>
    <lineage>
        <taxon>Bacteria</taxon>
        <taxon>Bacillati</taxon>
        <taxon>Bacillota</taxon>
        <taxon>Negativicutes</taxon>
        <taxon>Selenomonadales</taxon>
        <taxon>Selenomonadaceae</taxon>
        <taxon>Pectinatus</taxon>
    </lineage>
</organism>
<accession>A0A840UH38</accession>
<name>A0A840UH38_9FIRM</name>
<dbReference type="EMBL" id="JACHFH010000032">
    <property type="protein sequence ID" value="MBB5337061.1"/>
    <property type="molecule type" value="Genomic_DNA"/>
</dbReference>
<comment type="caution">
    <text evidence="2">The sequence shown here is derived from an EMBL/GenBank/DDBJ whole genome shotgun (WGS) entry which is preliminary data.</text>
</comment>
<keyword evidence="3" id="KW-1185">Reference proteome</keyword>
<dbReference type="AlphaFoldDB" id="A0A840UH38"/>
<proteinExistence type="predicted"/>
<keyword evidence="1" id="KW-0732">Signal</keyword>
<dbReference type="Proteomes" id="UP000559117">
    <property type="component" value="Unassembled WGS sequence"/>
</dbReference>
<evidence type="ECO:0000313" key="2">
    <source>
        <dbReference type="EMBL" id="MBB5337061.1"/>
    </source>
</evidence>
<evidence type="ECO:0000313" key="3">
    <source>
        <dbReference type="Proteomes" id="UP000559117"/>
    </source>
</evidence>
<feature type="signal peptide" evidence="1">
    <location>
        <begin position="1"/>
        <end position="26"/>
    </location>
</feature>
<dbReference type="RefSeq" id="WP_183862572.1">
    <property type="nucleotide sequence ID" value="NZ_JACHFH010000032.1"/>
</dbReference>